<name>A0ABY7BSA5_9MOLU</name>
<dbReference type="Pfam" id="PF12113">
    <property type="entry name" value="SVM_signal"/>
    <property type="match status" value="1"/>
</dbReference>
<protein>
    <submittedName>
        <fullName evidence="2">SVM family protein, predicted signal peptide</fullName>
    </submittedName>
</protein>
<keyword evidence="3" id="KW-1185">Reference proteome</keyword>
<evidence type="ECO:0000313" key="3">
    <source>
        <dbReference type="Proteomes" id="UP001164727"/>
    </source>
</evidence>
<proteinExistence type="predicted"/>
<dbReference type="InterPro" id="IPR021970">
    <property type="entry name" value="SVM_signal"/>
</dbReference>
<gene>
    <name evidence="2" type="ORF">RS022_04710</name>
</gene>
<dbReference type="RefSeq" id="WP_268850183.1">
    <property type="nucleotide sequence ID" value="NZ_CP114006.1"/>
</dbReference>
<feature type="domain" description="Sequence-variable mosaic (SVM) signal sequence" evidence="1">
    <location>
        <begin position="1"/>
        <end position="33"/>
    </location>
</feature>
<evidence type="ECO:0000259" key="1">
    <source>
        <dbReference type="Pfam" id="PF12113"/>
    </source>
</evidence>
<sequence>MLKLKKQFKIINVCLFIFLGLLFIVNNTKVMAMNNLNDEISINNEIYQLSLKKEKLYNKILHCDKLNLNTMNLKQQLKILDRTIKNLYQRLAMLNTLKDINYQVSQYSHELNQVKIKLLSRTYQATTIEELNNKHKEIVQKINNLIQIYIDLQYKLN</sequence>
<evidence type="ECO:0000313" key="2">
    <source>
        <dbReference type="EMBL" id="WAN63364.1"/>
    </source>
</evidence>
<accession>A0ABY7BSA5</accession>
<reference evidence="2 3" key="1">
    <citation type="journal article" date="2023" name="Microbiol. Resour. Announc.">
        <title>Complete Genome of 'Candidatus Phytoplasma rubi' RS, a Phytopathogenic Bacterium Associated with Rubus Stunt Disease.</title>
        <authorList>
            <person name="Duckeck D."/>
            <person name="Zubert C."/>
            <person name="Bohm J.W."/>
            <person name="Carminati G."/>
            <person name="Schneider B."/>
            <person name="Kube M."/>
        </authorList>
    </citation>
    <scope>NUCLEOTIDE SEQUENCE [LARGE SCALE GENOMIC DNA]</scope>
    <source>
        <strain evidence="2 3">RS</strain>
    </source>
</reference>
<organism evidence="2 3">
    <name type="scientific">Candidatus Phytoplasma rubi</name>
    <dbReference type="NCBI Taxonomy" id="399025"/>
    <lineage>
        <taxon>Bacteria</taxon>
        <taxon>Bacillati</taxon>
        <taxon>Mycoplasmatota</taxon>
        <taxon>Mollicutes</taxon>
        <taxon>Acholeplasmatales</taxon>
        <taxon>Acholeplasmataceae</taxon>
        <taxon>Candidatus Phytoplasma</taxon>
        <taxon>16SrV (Elm yellows group)</taxon>
    </lineage>
</organism>
<dbReference type="Proteomes" id="UP001164727">
    <property type="component" value="Chromosome"/>
</dbReference>
<dbReference type="EMBL" id="CP114006">
    <property type="protein sequence ID" value="WAN63364.1"/>
    <property type="molecule type" value="Genomic_DNA"/>
</dbReference>